<organism evidence="1">
    <name type="scientific">Anguilla anguilla</name>
    <name type="common">European freshwater eel</name>
    <name type="synonym">Muraena anguilla</name>
    <dbReference type="NCBI Taxonomy" id="7936"/>
    <lineage>
        <taxon>Eukaryota</taxon>
        <taxon>Metazoa</taxon>
        <taxon>Chordata</taxon>
        <taxon>Craniata</taxon>
        <taxon>Vertebrata</taxon>
        <taxon>Euteleostomi</taxon>
        <taxon>Actinopterygii</taxon>
        <taxon>Neopterygii</taxon>
        <taxon>Teleostei</taxon>
        <taxon>Anguilliformes</taxon>
        <taxon>Anguillidae</taxon>
        <taxon>Anguilla</taxon>
    </lineage>
</organism>
<proteinExistence type="predicted"/>
<dbReference type="EMBL" id="GBXM01039283">
    <property type="protein sequence ID" value="JAH69294.1"/>
    <property type="molecule type" value="Transcribed_RNA"/>
</dbReference>
<name>A0A0E9UTW9_ANGAN</name>
<dbReference type="AlphaFoldDB" id="A0A0E9UTW9"/>
<reference evidence="1" key="2">
    <citation type="journal article" date="2015" name="Fish Shellfish Immunol.">
        <title>Early steps in the European eel (Anguilla anguilla)-Vibrio vulnificus interaction in the gills: Role of the RtxA13 toxin.</title>
        <authorList>
            <person name="Callol A."/>
            <person name="Pajuelo D."/>
            <person name="Ebbesson L."/>
            <person name="Teles M."/>
            <person name="MacKenzie S."/>
            <person name="Amaro C."/>
        </authorList>
    </citation>
    <scope>NUCLEOTIDE SEQUENCE</scope>
</reference>
<accession>A0A0E9UTW9</accession>
<protein>
    <submittedName>
        <fullName evidence="1">Uncharacterized protein</fullName>
    </submittedName>
</protein>
<sequence length="27" mass="2835">MFCRIGCGCLQGDLQTCESAQAVQLGC</sequence>
<reference evidence="1" key="1">
    <citation type="submission" date="2014-11" db="EMBL/GenBank/DDBJ databases">
        <authorList>
            <person name="Amaro Gonzalez C."/>
        </authorList>
    </citation>
    <scope>NUCLEOTIDE SEQUENCE</scope>
</reference>
<evidence type="ECO:0000313" key="1">
    <source>
        <dbReference type="EMBL" id="JAH69294.1"/>
    </source>
</evidence>